<dbReference type="AlphaFoldDB" id="Q9R4F4"/>
<proteinExistence type="evidence at protein level"/>
<feature type="compositionally biased region" description="Polar residues" evidence="1">
    <location>
        <begin position="9"/>
        <end position="20"/>
    </location>
</feature>
<protein>
    <submittedName>
        <fullName>CHO cell-ELONGATING toxin</fullName>
    </submittedName>
</protein>
<feature type="region of interest" description="Disordered" evidence="1">
    <location>
        <begin position="1"/>
        <end position="20"/>
    </location>
</feature>
<accession>Q9R4F4</accession>
<organism>
    <name type="scientific">Aeromonas hydrophila</name>
    <dbReference type="NCBI Taxonomy" id="644"/>
    <lineage>
        <taxon>Bacteria</taxon>
        <taxon>Pseudomonadati</taxon>
        <taxon>Pseudomonadota</taxon>
        <taxon>Gammaproteobacteria</taxon>
        <taxon>Aeromonadales</taxon>
        <taxon>Aeromonadaceae</taxon>
        <taxon>Aeromonas</taxon>
    </lineage>
</organism>
<reference key="1">
    <citation type="journal article" date="1995" name="Microb. Pathog.">
        <title>Purification and characterization of a CHO cell-elongating toxin produced by Aeromonas hydrophila.</title>
        <authorList>
            <person name="McCardell B.A."/>
            <person name="Madden J.M."/>
            <person name="Kothary M.H."/>
            <person name="Sathyamoorthy V."/>
        </authorList>
    </citation>
    <scope>PROTEIN SEQUENCE</scope>
</reference>
<evidence type="ECO:0000256" key="1">
    <source>
        <dbReference type="SAM" id="MobiDB-lite"/>
    </source>
</evidence>
<keyword id="KW-0903">Direct protein sequencing</keyword>
<sequence>EGGGENDNVGDSTSSLDYAL</sequence>
<name>Q9R4F4_AERHY</name>